<comment type="caution">
    <text evidence="2">The sequence shown here is derived from an EMBL/GenBank/DDBJ whole genome shotgun (WGS) entry which is preliminary data.</text>
</comment>
<gene>
    <name evidence="2" type="ORF">DGYR_LOCUS7718</name>
</gene>
<accession>A0A7I8VT50</accession>
<sequence length="241" mass="27055">MDKGVITAIVLCSLIVVTVFLSLCILLYCKRVYITNVKKNSLKTTSYSTATDPGIFVVSNSSRSQNSRSSFLQRNILYESKSPNNSFYRPNVTFSKEAGCQADLVQTGKCMHCRQPFSSIILIGSETDERTKTTPISNGDDGLIYITDARYVNSENTDETDRIRPDTASENLLEVREEPFIQLKTKKEHSTPFIVVNNHRNDERDSPPISPSNFNLAGSNREVEEVFICNDTVTEHINTPL</sequence>
<evidence type="ECO:0000313" key="2">
    <source>
        <dbReference type="EMBL" id="CAD5119481.1"/>
    </source>
</evidence>
<keyword evidence="1" id="KW-0472">Membrane</keyword>
<dbReference type="EMBL" id="CAJFCJ010000010">
    <property type="protein sequence ID" value="CAD5119481.1"/>
    <property type="molecule type" value="Genomic_DNA"/>
</dbReference>
<organism evidence="2 3">
    <name type="scientific">Dimorphilus gyrociliatus</name>
    <dbReference type="NCBI Taxonomy" id="2664684"/>
    <lineage>
        <taxon>Eukaryota</taxon>
        <taxon>Metazoa</taxon>
        <taxon>Spiralia</taxon>
        <taxon>Lophotrochozoa</taxon>
        <taxon>Annelida</taxon>
        <taxon>Polychaeta</taxon>
        <taxon>Polychaeta incertae sedis</taxon>
        <taxon>Dinophilidae</taxon>
        <taxon>Dimorphilus</taxon>
    </lineage>
</organism>
<proteinExistence type="predicted"/>
<protein>
    <submittedName>
        <fullName evidence="2">DgyrCDS8089</fullName>
    </submittedName>
</protein>
<dbReference type="Proteomes" id="UP000549394">
    <property type="component" value="Unassembled WGS sequence"/>
</dbReference>
<evidence type="ECO:0000313" key="3">
    <source>
        <dbReference type="Proteomes" id="UP000549394"/>
    </source>
</evidence>
<feature type="transmembrane region" description="Helical" evidence="1">
    <location>
        <begin position="6"/>
        <end position="29"/>
    </location>
</feature>
<keyword evidence="1" id="KW-1133">Transmembrane helix</keyword>
<dbReference type="AlphaFoldDB" id="A0A7I8VT50"/>
<name>A0A7I8VT50_9ANNE</name>
<evidence type="ECO:0000256" key="1">
    <source>
        <dbReference type="SAM" id="Phobius"/>
    </source>
</evidence>
<keyword evidence="1" id="KW-0812">Transmembrane</keyword>
<reference evidence="2 3" key="1">
    <citation type="submission" date="2020-08" db="EMBL/GenBank/DDBJ databases">
        <authorList>
            <person name="Hejnol A."/>
        </authorList>
    </citation>
    <scope>NUCLEOTIDE SEQUENCE [LARGE SCALE GENOMIC DNA]</scope>
</reference>
<keyword evidence="3" id="KW-1185">Reference proteome</keyword>